<dbReference type="Gene3D" id="3.50.50.60">
    <property type="entry name" value="FAD/NAD(P)-binding domain"/>
    <property type="match status" value="1"/>
</dbReference>
<evidence type="ECO:0000313" key="7">
    <source>
        <dbReference type="Proteomes" id="UP000189796"/>
    </source>
</evidence>
<dbReference type="GO" id="GO:0016614">
    <property type="term" value="F:oxidoreductase activity, acting on CH-OH group of donors"/>
    <property type="evidence" value="ECO:0007669"/>
    <property type="project" value="InterPro"/>
</dbReference>
<dbReference type="AlphaFoldDB" id="A0A1M5HQ34"/>
<dbReference type="SUPFAM" id="SSF51905">
    <property type="entry name" value="FAD/NAD(P)-binding domain"/>
    <property type="match status" value="1"/>
</dbReference>
<reference evidence="6 7" key="1">
    <citation type="submission" date="2016-11" db="EMBL/GenBank/DDBJ databases">
        <authorList>
            <person name="Jaros S."/>
            <person name="Januszkiewicz K."/>
            <person name="Wedrychowicz H."/>
        </authorList>
    </citation>
    <scope>NUCLEOTIDE SEQUENCE [LARGE SCALE GENOMIC DNA]</scope>
    <source>
        <strain evidence="6 7">GAS138</strain>
    </source>
</reference>
<feature type="domain" description="Glucose-methanol-choline oxidoreductase N-terminal" evidence="5">
    <location>
        <begin position="92"/>
        <end position="188"/>
    </location>
</feature>
<sequence>MKIGLTVASPAHDWPIAYEDVAPWYDKVAYDIGISGDAKAEGLWRPAGRDYPMPPMKTFKNGEVWLKGFAANNIRMVPAAVAMNSVDFKGRPACIYDGWCHVGCPIGALANPLVTYLGEARAAGAEVRAWSTVTRVLTDASGKKATGVEYFDRDGEKHIQPASVVVCASWAAQSPRLLLNSATDKHPNGLANASGLDEIPNGFAADRHPFKWNRSTTDE</sequence>
<evidence type="ECO:0000256" key="4">
    <source>
        <dbReference type="ARBA" id="ARBA00023002"/>
    </source>
</evidence>
<dbReference type="GO" id="GO:0050660">
    <property type="term" value="F:flavin adenine dinucleotide binding"/>
    <property type="evidence" value="ECO:0007669"/>
    <property type="project" value="InterPro"/>
</dbReference>
<proteinExistence type="inferred from homology"/>
<keyword evidence="4" id="KW-0560">Oxidoreductase</keyword>
<dbReference type="Pfam" id="PF00732">
    <property type="entry name" value="GMC_oxred_N"/>
    <property type="match status" value="1"/>
</dbReference>
<dbReference type="Proteomes" id="UP000189796">
    <property type="component" value="Chromosome I"/>
</dbReference>
<evidence type="ECO:0000256" key="2">
    <source>
        <dbReference type="ARBA" id="ARBA00022630"/>
    </source>
</evidence>
<dbReference type="EMBL" id="LT670817">
    <property type="protein sequence ID" value="SHG18063.1"/>
    <property type="molecule type" value="Genomic_DNA"/>
</dbReference>
<evidence type="ECO:0000313" key="6">
    <source>
        <dbReference type="EMBL" id="SHG18063.1"/>
    </source>
</evidence>
<comment type="similarity">
    <text evidence="1">Belongs to the GMC oxidoreductase family.</text>
</comment>
<gene>
    <name evidence="6" type="ORF">SAMN05443248_0584</name>
</gene>
<dbReference type="RefSeq" id="WP_079599929.1">
    <property type="nucleotide sequence ID" value="NZ_LT670817.1"/>
</dbReference>
<dbReference type="InterPro" id="IPR036188">
    <property type="entry name" value="FAD/NAD-bd_sf"/>
</dbReference>
<dbReference type="InterPro" id="IPR000172">
    <property type="entry name" value="GMC_OxRdtase_N"/>
</dbReference>
<dbReference type="PANTHER" id="PTHR46056:SF12">
    <property type="entry name" value="LONG-CHAIN-ALCOHOL OXIDASE"/>
    <property type="match status" value="1"/>
</dbReference>
<protein>
    <submittedName>
        <fullName evidence="6">GMC oxidoreductase</fullName>
    </submittedName>
</protein>
<organism evidence="6 7">
    <name type="scientific">Bradyrhizobium erythrophlei</name>
    <dbReference type="NCBI Taxonomy" id="1437360"/>
    <lineage>
        <taxon>Bacteria</taxon>
        <taxon>Pseudomonadati</taxon>
        <taxon>Pseudomonadota</taxon>
        <taxon>Alphaproteobacteria</taxon>
        <taxon>Hyphomicrobiales</taxon>
        <taxon>Nitrobacteraceae</taxon>
        <taxon>Bradyrhizobium</taxon>
    </lineage>
</organism>
<name>A0A1M5HQ34_9BRAD</name>
<evidence type="ECO:0000256" key="3">
    <source>
        <dbReference type="ARBA" id="ARBA00022827"/>
    </source>
</evidence>
<accession>A0A1M5HQ34</accession>
<dbReference type="OrthoDB" id="9798604at2"/>
<evidence type="ECO:0000256" key="1">
    <source>
        <dbReference type="ARBA" id="ARBA00010790"/>
    </source>
</evidence>
<keyword evidence="2" id="KW-0285">Flavoprotein</keyword>
<keyword evidence="3" id="KW-0274">FAD</keyword>
<evidence type="ECO:0000259" key="5">
    <source>
        <dbReference type="Pfam" id="PF00732"/>
    </source>
</evidence>
<dbReference type="PANTHER" id="PTHR46056">
    <property type="entry name" value="LONG-CHAIN-ALCOHOL OXIDASE"/>
    <property type="match status" value="1"/>
</dbReference>